<accession>A0A517LWK3</accession>
<dbReference type="RefSeq" id="WP_145343063.1">
    <property type="nucleotide sequence ID" value="NZ_CP036261.1"/>
</dbReference>
<dbReference type="Pfam" id="PF00248">
    <property type="entry name" value="Aldo_ket_red"/>
    <property type="match status" value="1"/>
</dbReference>
<evidence type="ECO:0000313" key="3">
    <source>
        <dbReference type="EMBL" id="QDS86977.1"/>
    </source>
</evidence>
<dbReference type="InterPro" id="IPR050523">
    <property type="entry name" value="AKR_Detox_Biosynth"/>
</dbReference>
<dbReference type="InterPro" id="IPR020471">
    <property type="entry name" value="AKR"/>
</dbReference>
<proteinExistence type="predicted"/>
<dbReference type="SUPFAM" id="SSF51430">
    <property type="entry name" value="NAD(P)-linked oxidoreductase"/>
    <property type="match status" value="1"/>
</dbReference>
<dbReference type="KEGG" id="ruv:EC9_11520"/>
<evidence type="ECO:0000259" key="2">
    <source>
        <dbReference type="Pfam" id="PF00248"/>
    </source>
</evidence>
<reference evidence="3 4" key="1">
    <citation type="submission" date="2019-02" db="EMBL/GenBank/DDBJ databases">
        <title>Deep-cultivation of Planctomycetes and their phenomic and genomic characterization uncovers novel biology.</title>
        <authorList>
            <person name="Wiegand S."/>
            <person name="Jogler M."/>
            <person name="Boedeker C."/>
            <person name="Pinto D."/>
            <person name="Vollmers J."/>
            <person name="Rivas-Marin E."/>
            <person name="Kohn T."/>
            <person name="Peeters S.H."/>
            <person name="Heuer A."/>
            <person name="Rast P."/>
            <person name="Oberbeckmann S."/>
            <person name="Bunk B."/>
            <person name="Jeske O."/>
            <person name="Meyerdierks A."/>
            <person name="Storesund J.E."/>
            <person name="Kallscheuer N."/>
            <person name="Luecker S."/>
            <person name="Lage O.M."/>
            <person name="Pohl T."/>
            <person name="Merkel B.J."/>
            <person name="Hornburger P."/>
            <person name="Mueller R.-W."/>
            <person name="Bruemmer F."/>
            <person name="Labrenz M."/>
            <person name="Spormann A.M."/>
            <person name="Op den Camp H."/>
            <person name="Overmann J."/>
            <person name="Amann R."/>
            <person name="Jetten M.S.M."/>
            <person name="Mascher T."/>
            <person name="Medema M.H."/>
            <person name="Devos D.P."/>
            <person name="Kaster A.-K."/>
            <person name="Ovreas L."/>
            <person name="Rohde M."/>
            <person name="Galperin M.Y."/>
            <person name="Jogler C."/>
        </authorList>
    </citation>
    <scope>NUCLEOTIDE SEQUENCE [LARGE SCALE GENOMIC DNA]</scope>
    <source>
        <strain evidence="3 4">EC9</strain>
    </source>
</reference>
<feature type="domain" description="NADP-dependent oxidoreductase" evidence="2">
    <location>
        <begin position="16"/>
        <end position="307"/>
    </location>
</feature>
<dbReference type="EMBL" id="CP036261">
    <property type="protein sequence ID" value="QDS86977.1"/>
    <property type="molecule type" value="Genomic_DNA"/>
</dbReference>
<protein>
    <submittedName>
        <fullName evidence="3">General stress protein 69</fullName>
        <ecNumber evidence="3">1.1.1.-</ecNumber>
    </submittedName>
</protein>
<dbReference type="CDD" id="cd19085">
    <property type="entry name" value="AKR_AKR11B3"/>
    <property type="match status" value="1"/>
</dbReference>
<evidence type="ECO:0000256" key="1">
    <source>
        <dbReference type="ARBA" id="ARBA00023002"/>
    </source>
</evidence>
<dbReference type="OrthoDB" id="9804790at2"/>
<evidence type="ECO:0000313" key="4">
    <source>
        <dbReference type="Proteomes" id="UP000319557"/>
    </source>
</evidence>
<dbReference type="EC" id="1.1.1.-" evidence="3"/>
<dbReference type="PANTHER" id="PTHR43364:SF4">
    <property type="entry name" value="NAD(P)-LINKED OXIDOREDUCTASE SUPERFAMILY PROTEIN"/>
    <property type="match status" value="1"/>
</dbReference>
<keyword evidence="1 3" id="KW-0560">Oxidoreductase</keyword>
<dbReference type="Gene3D" id="3.20.20.100">
    <property type="entry name" value="NADP-dependent oxidoreductase domain"/>
    <property type="match status" value="1"/>
</dbReference>
<dbReference type="InterPro" id="IPR036812">
    <property type="entry name" value="NAD(P)_OxRdtase_dom_sf"/>
</dbReference>
<organism evidence="3 4">
    <name type="scientific">Rosistilla ulvae</name>
    <dbReference type="NCBI Taxonomy" id="1930277"/>
    <lineage>
        <taxon>Bacteria</taxon>
        <taxon>Pseudomonadati</taxon>
        <taxon>Planctomycetota</taxon>
        <taxon>Planctomycetia</taxon>
        <taxon>Pirellulales</taxon>
        <taxon>Pirellulaceae</taxon>
        <taxon>Rosistilla</taxon>
    </lineage>
</organism>
<dbReference type="GO" id="GO:0016491">
    <property type="term" value="F:oxidoreductase activity"/>
    <property type="evidence" value="ECO:0007669"/>
    <property type="project" value="UniProtKB-KW"/>
</dbReference>
<gene>
    <name evidence="3" type="primary">yhdN_1</name>
    <name evidence="3" type="ORF">EC9_11520</name>
</gene>
<sequence>MKQSTLPGSDVTVSQLALGCWGLTSDFHWGQRDSAAAQATVAAALDAGITLFDTATMYADGANETLLGELLAGKRNEVQIATKCTPAQTTADEVAAGLDASLTRLKTDYVDLYQIHWAGTDEELAEVWGALIQLKQLGKARAVGVCNLGPKQLDVVSSLEKPSTNQLPYNLLFRAIENEILPRCKTQKMGVLAYSPLMHGMLRGEWKTADEVPATRARSRHFSSQREHVRHDEDGHETLTFDTIECLQQFADVSHNTMVELALRWLASNPQITSILVGASSPEQIAANAEAIARPLDKELLKQVNQVTDPLKQAMGTNADLWQSAAGSRIH</sequence>
<name>A0A517LWK3_9BACT</name>
<dbReference type="AlphaFoldDB" id="A0A517LWK3"/>
<dbReference type="Proteomes" id="UP000319557">
    <property type="component" value="Chromosome"/>
</dbReference>
<keyword evidence="4" id="KW-1185">Reference proteome</keyword>
<dbReference type="InterPro" id="IPR023210">
    <property type="entry name" value="NADP_OxRdtase_dom"/>
</dbReference>
<dbReference type="PRINTS" id="PR00069">
    <property type="entry name" value="ALDKETRDTASE"/>
</dbReference>
<dbReference type="PANTHER" id="PTHR43364">
    <property type="entry name" value="NADH-SPECIFIC METHYLGLYOXAL REDUCTASE-RELATED"/>
    <property type="match status" value="1"/>
</dbReference>